<keyword evidence="4" id="KW-0963">Cytoplasm</keyword>
<dbReference type="STRING" id="984486.A0A1E3QVN1"/>
<reference evidence="17" key="1">
    <citation type="submission" date="2016-05" db="EMBL/GenBank/DDBJ databases">
        <title>Comparative genomics of biotechnologically important yeasts.</title>
        <authorList>
            <consortium name="DOE Joint Genome Institute"/>
            <person name="Riley R."/>
            <person name="Haridas S."/>
            <person name="Wolfe K.H."/>
            <person name="Lopes M.R."/>
            <person name="Hittinger C.T."/>
            <person name="Goker M."/>
            <person name="Salamov A."/>
            <person name="Wisecaver J."/>
            <person name="Long T.M."/>
            <person name="Aerts A.L."/>
            <person name="Barry K."/>
            <person name="Choi C."/>
            <person name="Clum A."/>
            <person name="Coughlan A.Y."/>
            <person name="Deshpande S."/>
            <person name="Douglass A.P."/>
            <person name="Hanson S.J."/>
            <person name="Klenk H.-P."/>
            <person name="Labutti K."/>
            <person name="Lapidus A."/>
            <person name="Lindquist E."/>
            <person name="Lipzen A."/>
            <person name="Meier-Kolthoff J.P."/>
            <person name="Ohm R.A."/>
            <person name="Otillar R.P."/>
            <person name="Pangilinan J."/>
            <person name="Peng Y."/>
            <person name="Rokas A."/>
            <person name="Rosa C.A."/>
            <person name="Scheuner C."/>
            <person name="Sibirny A.A."/>
            <person name="Slot J.C."/>
            <person name="Stielow J.B."/>
            <person name="Sun H."/>
            <person name="Kurtzman C.P."/>
            <person name="Blackwell M."/>
            <person name="Grigoriev I.V."/>
            <person name="Jeffries T.W."/>
        </authorList>
    </citation>
    <scope>NUCLEOTIDE SEQUENCE [LARGE SCALE GENOMIC DNA]</scope>
    <source>
        <strain evidence="17">NRRL Y-12698</strain>
    </source>
</reference>
<dbReference type="FunFam" id="3.40.50.10860:FF:000012">
    <property type="entry name" value="Methylenetetrahydrofolate dehydrogenase [NAD(+)]"/>
    <property type="match status" value="1"/>
</dbReference>
<dbReference type="GO" id="GO:0006164">
    <property type="term" value="P:purine nucleotide biosynthetic process"/>
    <property type="evidence" value="ECO:0007669"/>
    <property type="project" value="UniProtKB-KW"/>
</dbReference>
<comment type="function">
    <text evidence="10">Catalyzes oxidation of cytoplasmic one-carbon units for purine biosynthesis.</text>
</comment>
<dbReference type="Proteomes" id="UP000094336">
    <property type="component" value="Unassembled WGS sequence"/>
</dbReference>
<comment type="subcellular location">
    <subcellularLocation>
        <location evidence="2">Cytoplasm</location>
    </subcellularLocation>
    <subcellularLocation>
        <location evidence="1">Nucleus</location>
    </subcellularLocation>
</comment>
<comment type="subunit">
    <text evidence="3">Homodimer.</text>
</comment>
<dbReference type="GO" id="GO:0009113">
    <property type="term" value="P:purine nucleobase biosynthetic process"/>
    <property type="evidence" value="ECO:0007669"/>
    <property type="project" value="EnsemblFungi"/>
</dbReference>
<dbReference type="FunFam" id="3.40.50.720:FF:000255">
    <property type="entry name" value="Methylenetetrahydrofolate dehydrogenase"/>
    <property type="match status" value="1"/>
</dbReference>
<evidence type="ECO:0000256" key="2">
    <source>
        <dbReference type="ARBA" id="ARBA00004496"/>
    </source>
</evidence>
<dbReference type="InterPro" id="IPR046346">
    <property type="entry name" value="Aminoacid_DH-like_N_sf"/>
</dbReference>
<evidence type="ECO:0000256" key="7">
    <source>
        <dbReference type="ARBA" id="ARBA00023002"/>
    </source>
</evidence>
<evidence type="ECO:0000259" key="15">
    <source>
        <dbReference type="Pfam" id="PF02882"/>
    </source>
</evidence>
<evidence type="ECO:0000259" key="14">
    <source>
        <dbReference type="Pfam" id="PF00763"/>
    </source>
</evidence>
<dbReference type="GO" id="GO:0005634">
    <property type="term" value="C:nucleus"/>
    <property type="evidence" value="ECO:0007669"/>
    <property type="project" value="UniProtKB-SubCell"/>
</dbReference>
<dbReference type="Pfam" id="PF00763">
    <property type="entry name" value="THF_DHG_CYH"/>
    <property type="match status" value="1"/>
</dbReference>
<dbReference type="GO" id="GO:0009396">
    <property type="term" value="P:folic acid-containing compound biosynthetic process"/>
    <property type="evidence" value="ECO:0007669"/>
    <property type="project" value="EnsemblFungi"/>
</dbReference>
<dbReference type="GO" id="GO:0004487">
    <property type="term" value="F:methylenetetrahydrofolate dehydrogenase (NAD+) activity"/>
    <property type="evidence" value="ECO:0007669"/>
    <property type="project" value="UniProtKB-EC"/>
</dbReference>
<accession>A0A1E3QVN1</accession>
<proteinExistence type="inferred from homology"/>
<evidence type="ECO:0000256" key="6">
    <source>
        <dbReference type="ARBA" id="ARBA00022755"/>
    </source>
</evidence>
<name>A0A1E3QVN1_9ASCO</name>
<evidence type="ECO:0000256" key="1">
    <source>
        <dbReference type="ARBA" id="ARBA00004123"/>
    </source>
</evidence>
<dbReference type="InterPro" id="IPR000672">
    <property type="entry name" value="THF_DH/CycHdrlase"/>
</dbReference>
<dbReference type="AlphaFoldDB" id="A0A1E3QVN1"/>
<evidence type="ECO:0000256" key="13">
    <source>
        <dbReference type="ARBA" id="ARBA00074830"/>
    </source>
</evidence>
<dbReference type="Gene3D" id="3.40.50.720">
    <property type="entry name" value="NAD(P)-binding Rossmann-like Domain"/>
    <property type="match status" value="1"/>
</dbReference>
<keyword evidence="9" id="KW-0539">Nucleus</keyword>
<dbReference type="PRINTS" id="PR00085">
    <property type="entry name" value="THFDHDRGNASE"/>
</dbReference>
<evidence type="ECO:0000256" key="3">
    <source>
        <dbReference type="ARBA" id="ARBA00011738"/>
    </source>
</evidence>
<evidence type="ECO:0000256" key="9">
    <source>
        <dbReference type="ARBA" id="ARBA00023242"/>
    </source>
</evidence>
<dbReference type="GeneID" id="30149503"/>
<feature type="domain" description="Tetrahydrofolate dehydrogenase/cyclohydrolase catalytic" evidence="14">
    <location>
        <begin position="15"/>
        <end position="120"/>
    </location>
</feature>
<evidence type="ECO:0000256" key="10">
    <source>
        <dbReference type="ARBA" id="ARBA00053076"/>
    </source>
</evidence>
<evidence type="ECO:0000256" key="8">
    <source>
        <dbReference type="ARBA" id="ARBA00023027"/>
    </source>
</evidence>
<evidence type="ECO:0000256" key="11">
    <source>
        <dbReference type="ARBA" id="ARBA00061364"/>
    </source>
</evidence>
<evidence type="ECO:0000313" key="17">
    <source>
        <dbReference type="Proteomes" id="UP000094336"/>
    </source>
</evidence>
<dbReference type="PANTHER" id="PTHR48099:SF3">
    <property type="entry name" value="METHYLENETETRAHYDROFOLATE DEHYDROGENASE [NAD(+)]"/>
    <property type="match status" value="1"/>
</dbReference>
<dbReference type="CDD" id="cd01079">
    <property type="entry name" value="NAD_bind_m-THF_DH"/>
    <property type="match status" value="1"/>
</dbReference>
<dbReference type="GO" id="GO:0005829">
    <property type="term" value="C:cytosol"/>
    <property type="evidence" value="ECO:0007669"/>
    <property type="project" value="EnsemblFungi"/>
</dbReference>
<dbReference type="SUPFAM" id="SSF53223">
    <property type="entry name" value="Aminoacid dehydrogenase-like, N-terminal domain"/>
    <property type="match status" value="1"/>
</dbReference>
<evidence type="ECO:0000256" key="12">
    <source>
        <dbReference type="ARBA" id="ARBA00066980"/>
    </source>
</evidence>
<dbReference type="PANTHER" id="PTHR48099">
    <property type="entry name" value="C-1-TETRAHYDROFOLATE SYNTHASE, CYTOPLASMIC-RELATED"/>
    <property type="match status" value="1"/>
</dbReference>
<sequence length="318" mass="35718">MSTPKPVYPGKTILASKIAAQYSDEIKQGVAELDFKPTLVGFLANDDPAAVMYANWSAKTTESLGFTYKLIQCDKNDLEMHILKANETPSVHGIMVYFPVFGDLQDLYLQQCVSPHKDVEGLNHLYYRNMYHNIRFLDEQQQQKSILPCTPLAVVKIMEYLQVYNPLIDYGNRLYGKKVVIVNRSEIVGRPLAALLANDGATVYSVDINNIQEFTRGNDLSLSRHQVKPLEGTSQLNELISEADVIITGVPTAAYKFPTEAVKNGAVCINFSSEKNFREDIKTKAGLYVPNIGKVTQAMLLRNLLRLIENKKRRENAV</sequence>
<evidence type="ECO:0000313" key="16">
    <source>
        <dbReference type="EMBL" id="ODQ81132.1"/>
    </source>
</evidence>
<keyword evidence="17" id="KW-1185">Reference proteome</keyword>
<dbReference type="GO" id="GO:0006730">
    <property type="term" value="P:one-carbon metabolic process"/>
    <property type="evidence" value="ECO:0007669"/>
    <property type="project" value="UniProtKB-KW"/>
</dbReference>
<feature type="domain" description="Tetrahydrofolate dehydrogenase/cyclohydrolase NAD(P)-binding" evidence="15">
    <location>
        <begin position="148"/>
        <end position="218"/>
    </location>
</feature>
<dbReference type="RefSeq" id="XP_018986460.1">
    <property type="nucleotide sequence ID" value="XM_019131650.1"/>
</dbReference>
<keyword evidence="5" id="KW-0554">One-carbon metabolism</keyword>
<gene>
    <name evidence="16" type="ORF">BABINDRAFT_33757</name>
</gene>
<dbReference type="OrthoDB" id="41403at2759"/>
<evidence type="ECO:0000256" key="5">
    <source>
        <dbReference type="ARBA" id="ARBA00022563"/>
    </source>
</evidence>
<dbReference type="InterPro" id="IPR036291">
    <property type="entry name" value="NAD(P)-bd_dom_sf"/>
</dbReference>
<dbReference type="InterPro" id="IPR035812">
    <property type="entry name" value="m-THF_DH_NAD-bd"/>
</dbReference>
<dbReference type="SUPFAM" id="SSF51735">
    <property type="entry name" value="NAD(P)-binding Rossmann-fold domains"/>
    <property type="match status" value="1"/>
</dbReference>
<organism evidence="16 17">
    <name type="scientific">Babjeviella inositovora NRRL Y-12698</name>
    <dbReference type="NCBI Taxonomy" id="984486"/>
    <lineage>
        <taxon>Eukaryota</taxon>
        <taxon>Fungi</taxon>
        <taxon>Dikarya</taxon>
        <taxon>Ascomycota</taxon>
        <taxon>Saccharomycotina</taxon>
        <taxon>Pichiomycetes</taxon>
        <taxon>Serinales incertae sedis</taxon>
        <taxon>Babjeviella</taxon>
    </lineage>
</organism>
<keyword evidence="6" id="KW-0658">Purine biosynthesis</keyword>
<dbReference type="GO" id="GO:0004488">
    <property type="term" value="F:methylenetetrahydrofolate dehydrogenase (NADP+) activity"/>
    <property type="evidence" value="ECO:0007669"/>
    <property type="project" value="InterPro"/>
</dbReference>
<dbReference type="InterPro" id="IPR020631">
    <property type="entry name" value="THF_DH/CycHdrlase_NAD-bd_dom"/>
</dbReference>
<keyword evidence="8" id="KW-0520">NAD</keyword>
<dbReference type="Gene3D" id="3.40.50.10860">
    <property type="entry name" value="Leucine Dehydrogenase, chain A, domain 1"/>
    <property type="match status" value="1"/>
</dbReference>
<dbReference type="InterPro" id="IPR020630">
    <property type="entry name" value="THF_DH/CycHdrlase_cat_dom"/>
</dbReference>
<dbReference type="EMBL" id="KV454428">
    <property type="protein sequence ID" value="ODQ81132.1"/>
    <property type="molecule type" value="Genomic_DNA"/>
</dbReference>
<dbReference type="Pfam" id="PF02882">
    <property type="entry name" value="THF_DHG_CYH_C"/>
    <property type="match status" value="1"/>
</dbReference>
<keyword evidence="7" id="KW-0560">Oxidoreductase</keyword>
<evidence type="ECO:0000256" key="4">
    <source>
        <dbReference type="ARBA" id="ARBA00022490"/>
    </source>
</evidence>
<comment type="similarity">
    <text evidence="11">Belongs to the tetrahydrofolate dehydrogenase/cyclohydrolase family.</text>
</comment>
<protein>
    <recommendedName>
        <fullName evidence="13">Methylenetetrahydrofolate dehydrogenase [NAD(+)]</fullName>
        <ecNumber evidence="12">1.5.1.15</ecNumber>
    </recommendedName>
</protein>
<dbReference type="EC" id="1.5.1.15" evidence="12"/>